<evidence type="ECO:0000313" key="1">
    <source>
        <dbReference type="EMBL" id="MFC7189130.1"/>
    </source>
</evidence>
<dbReference type="Gene3D" id="1.10.10.10">
    <property type="entry name" value="Winged helix-like DNA-binding domain superfamily/Winged helix DNA-binding domain"/>
    <property type="match status" value="1"/>
</dbReference>
<dbReference type="AlphaFoldDB" id="A0ABD5YNJ4"/>
<dbReference type="InterPro" id="IPR036388">
    <property type="entry name" value="WH-like_DNA-bd_sf"/>
</dbReference>
<dbReference type="CDD" id="cd00090">
    <property type="entry name" value="HTH_ARSR"/>
    <property type="match status" value="1"/>
</dbReference>
<dbReference type="Pfam" id="PF12840">
    <property type="entry name" value="HTH_20"/>
    <property type="match status" value="1"/>
</dbReference>
<dbReference type="InterPro" id="IPR011991">
    <property type="entry name" value="ArsR-like_HTH"/>
</dbReference>
<reference evidence="1 2" key="1">
    <citation type="journal article" date="2019" name="Int. J. Syst. Evol. Microbiol.">
        <title>The Global Catalogue of Microorganisms (GCM) 10K type strain sequencing project: providing services to taxonomists for standard genome sequencing and annotation.</title>
        <authorList>
            <consortium name="The Broad Institute Genomics Platform"/>
            <consortium name="The Broad Institute Genome Sequencing Center for Infectious Disease"/>
            <person name="Wu L."/>
            <person name="Ma J."/>
        </authorList>
    </citation>
    <scope>NUCLEOTIDE SEQUENCE [LARGE SCALE GENOMIC DNA]</scope>
    <source>
        <strain evidence="1 2">RDMS1</strain>
    </source>
</reference>
<evidence type="ECO:0000313" key="2">
    <source>
        <dbReference type="Proteomes" id="UP001596417"/>
    </source>
</evidence>
<dbReference type="SUPFAM" id="SSF46785">
    <property type="entry name" value="Winged helix' DNA-binding domain"/>
    <property type="match status" value="1"/>
</dbReference>
<dbReference type="RefSeq" id="WP_264555124.1">
    <property type="nucleotide sequence ID" value="NZ_CP109979.1"/>
</dbReference>
<dbReference type="InterPro" id="IPR036390">
    <property type="entry name" value="WH_DNA-bd_sf"/>
</dbReference>
<name>A0ABD5YNJ4_9EURY</name>
<gene>
    <name evidence="1" type="ORF">ACFQL7_04225</name>
</gene>
<organism evidence="1 2">
    <name type="scientific">Halocatena marina</name>
    <dbReference type="NCBI Taxonomy" id="2934937"/>
    <lineage>
        <taxon>Archaea</taxon>
        <taxon>Methanobacteriati</taxon>
        <taxon>Methanobacteriota</taxon>
        <taxon>Stenosarchaea group</taxon>
        <taxon>Halobacteria</taxon>
        <taxon>Halobacteriales</taxon>
        <taxon>Natronomonadaceae</taxon>
        <taxon>Halocatena</taxon>
    </lineage>
</organism>
<proteinExistence type="predicted"/>
<sequence>MSLLPLREEPQSTPTDPCILEFDDEVADEVFEALTASTTRTVLATIYDHPSTSTDIRDEIDTSLQNVHYHLQKLEEAGLIEPAGIGYSEKGTEMAVYAPANEAVALVAGQDAHHHHLSEFFS</sequence>
<dbReference type="Proteomes" id="UP001596417">
    <property type="component" value="Unassembled WGS sequence"/>
</dbReference>
<accession>A0ABD5YNJ4</accession>
<comment type="caution">
    <text evidence="1">The sequence shown here is derived from an EMBL/GenBank/DDBJ whole genome shotgun (WGS) entry which is preliminary data.</text>
</comment>
<dbReference type="GeneID" id="76198696"/>
<keyword evidence="2" id="KW-1185">Reference proteome</keyword>
<protein>
    <submittedName>
        <fullName evidence="1">ArsR/SmtB family transcription factor</fullName>
    </submittedName>
</protein>
<dbReference type="EMBL" id="JBHTAX010000001">
    <property type="protein sequence ID" value="MFC7189130.1"/>
    <property type="molecule type" value="Genomic_DNA"/>
</dbReference>